<feature type="compositionally biased region" description="Basic and acidic residues" evidence="4">
    <location>
        <begin position="7"/>
        <end position="27"/>
    </location>
</feature>
<evidence type="ECO:0000259" key="6">
    <source>
        <dbReference type="PROSITE" id="PS50994"/>
    </source>
</evidence>
<dbReference type="PROSITE" id="PS50994">
    <property type="entry name" value="INTEGRASE"/>
    <property type="match status" value="1"/>
</dbReference>
<evidence type="ECO:0000256" key="2">
    <source>
        <dbReference type="ARBA" id="ARBA00012180"/>
    </source>
</evidence>
<organism evidence="7 8">
    <name type="scientific">Salvelinus namaycush</name>
    <name type="common">Lake trout</name>
    <name type="synonym">Salmo namaycush</name>
    <dbReference type="NCBI Taxonomy" id="8040"/>
    <lineage>
        <taxon>Eukaryota</taxon>
        <taxon>Metazoa</taxon>
        <taxon>Chordata</taxon>
        <taxon>Craniata</taxon>
        <taxon>Vertebrata</taxon>
        <taxon>Euteleostomi</taxon>
        <taxon>Actinopterygii</taxon>
        <taxon>Neopterygii</taxon>
        <taxon>Teleostei</taxon>
        <taxon>Protacanthopterygii</taxon>
        <taxon>Salmoniformes</taxon>
        <taxon>Salmonidae</taxon>
        <taxon>Salmoninae</taxon>
        <taxon>Salvelinus</taxon>
    </lineage>
</organism>
<evidence type="ECO:0000256" key="3">
    <source>
        <dbReference type="ARBA" id="ARBA00023268"/>
    </source>
</evidence>
<sequence length="951" mass="107522">MEFTEIAQHHVERYREGKRKEEEELKQLQKKVLKKQLAKDKPAKQMPLTSTPQPPAADTNTNDAVAAVVQTMAGLMAPQRNAYGGPPQNTGWTPYNQGPPAYDISMEGVATSCVMMDGDVDLRVKWFTMDSDSTPHVTLMVGFGYEARSLGPAVKKAEVLTWTKTNLPNVSAAHMGETQVWRIRINEEDTSIPEVVRRARFHGREMTDHPDTENMLSRVPDHLWTTSPEDVGLVDVPPIQIQIRTDTSHRLPVYKHQYPLSDEKVRGIEPTIHGLRGSQVLTLSTSPWNTPILPVKKGDTGKWKMIQDFRPINDVTVPDVRPVPDPYLALQNISPTQDWFSVIDLANAFFCIPLHEDSQPLFAFSYQNQHLMYTRIPQGYRDSPGIFNSILKEHLEELILPEGVTLLQYVDDLLLAAPTAETCLQATELLLKHVADKGYKVKREKVQCCRRTVQFLGRVLSGKGQAVSTAQCTSILEHPKPSTVHHLLSFLGFTGYSRTHIPEYCLKVDPLREILREAGNRNLTANLTWTTEGELAFIALKQTLAQAEALSLPDYTLPFRLDVSEQDGYVHSILYQKQMGERRVLHYYSAQLDNIECGQTDCARHIAALSKAIGKTAHIVMRHPLEINTDHGDMTREVSESCEICQGYNNKISLGAVIGSFPIPDGPFQDICIDFTDMGQDNRVEGKRYLLVMVDRFTRWVEAIPTAKEDAKAVIKWLRRDLIPRFGVPRMVRSDNGSHFKNEHLKEVEQALGITHKFGSVYHPQSQGLVERANQTLKRKMAKIMAGTKLKWVDALPLALMSMRNSPGSDTHLTPHELLTGRRMPGPPADNMSVPRLDIAKIIYTDYMQALTSLVERLSKQVVEVRTPAVETTDENRDILVGDWVRVKVHSRKWTEPRWKGPFQVKEVASHSLRVSTDQKDTWYHMTHCTKDSVPERKLDQVVVDLTEAQP</sequence>
<dbReference type="Pfam" id="PF00078">
    <property type="entry name" value="RVT_1"/>
    <property type="match status" value="1"/>
</dbReference>
<gene>
    <name evidence="8" type="primary">LOC120060013</name>
</gene>
<dbReference type="SUPFAM" id="SSF53098">
    <property type="entry name" value="Ribonuclease H-like"/>
    <property type="match status" value="1"/>
</dbReference>
<dbReference type="GO" id="GO:0004523">
    <property type="term" value="F:RNA-DNA hybrid ribonuclease activity"/>
    <property type="evidence" value="ECO:0007669"/>
    <property type="project" value="UniProtKB-EC"/>
</dbReference>
<dbReference type="InterPro" id="IPR043502">
    <property type="entry name" value="DNA/RNA_pol_sf"/>
</dbReference>
<dbReference type="Proteomes" id="UP000808372">
    <property type="component" value="Chromosome 15"/>
</dbReference>
<dbReference type="InterPro" id="IPR036397">
    <property type="entry name" value="RNaseH_sf"/>
</dbReference>
<feature type="domain" description="Integrase catalytic" evidence="6">
    <location>
        <begin position="663"/>
        <end position="823"/>
    </location>
</feature>
<dbReference type="Pfam" id="PF00665">
    <property type="entry name" value="rve"/>
    <property type="match status" value="1"/>
</dbReference>
<feature type="region of interest" description="Disordered" evidence="4">
    <location>
        <begin position="1"/>
        <end position="59"/>
    </location>
</feature>
<dbReference type="AlphaFoldDB" id="A0A8U1EVW7"/>
<accession>A0A8U1EVW7</accession>
<dbReference type="InterPro" id="IPR001584">
    <property type="entry name" value="Integrase_cat-core"/>
</dbReference>
<evidence type="ECO:0000313" key="7">
    <source>
        <dbReference type="Proteomes" id="UP000808372"/>
    </source>
</evidence>
<dbReference type="InterPro" id="IPR012337">
    <property type="entry name" value="RNaseH-like_sf"/>
</dbReference>
<dbReference type="KEGG" id="snh:120060013"/>
<dbReference type="SUPFAM" id="SSF56672">
    <property type="entry name" value="DNA/RNA polymerases"/>
    <property type="match status" value="1"/>
</dbReference>
<dbReference type="Gene3D" id="3.10.10.10">
    <property type="entry name" value="HIV Type 1 Reverse Transcriptase, subunit A, domain 1"/>
    <property type="match status" value="1"/>
</dbReference>
<dbReference type="InterPro" id="IPR050951">
    <property type="entry name" value="Retrovirus_Pol_polyprotein"/>
</dbReference>
<dbReference type="Gene3D" id="3.10.20.370">
    <property type="match status" value="1"/>
</dbReference>
<keyword evidence="3" id="KW-0511">Multifunctional enzyme</keyword>
<dbReference type="InterPro" id="IPR043128">
    <property type="entry name" value="Rev_trsase/Diguanyl_cyclase"/>
</dbReference>
<evidence type="ECO:0000256" key="1">
    <source>
        <dbReference type="ARBA" id="ARBA00010879"/>
    </source>
</evidence>
<proteinExistence type="inferred from homology"/>
<dbReference type="PANTHER" id="PTHR37984:SF5">
    <property type="entry name" value="PROTEIN NYNRIN-LIKE"/>
    <property type="match status" value="1"/>
</dbReference>
<dbReference type="PROSITE" id="PS50878">
    <property type="entry name" value="RT_POL"/>
    <property type="match status" value="1"/>
</dbReference>
<protein>
    <recommendedName>
        <fullName evidence="2">ribonuclease H</fullName>
        <ecNumber evidence="2">3.1.26.4</ecNumber>
    </recommendedName>
</protein>
<evidence type="ECO:0000313" key="8">
    <source>
        <dbReference type="RefSeq" id="XP_038865011.1"/>
    </source>
</evidence>
<comment type="similarity">
    <text evidence="1">Belongs to the beta type-B retroviral polymerase family. HERV class-II K(HML-2) pol subfamily.</text>
</comment>
<keyword evidence="7" id="KW-1185">Reference proteome</keyword>
<name>A0A8U1EVW7_SALNM</name>
<dbReference type="GeneID" id="120060013"/>
<dbReference type="GO" id="GO:0015074">
    <property type="term" value="P:DNA integration"/>
    <property type="evidence" value="ECO:0007669"/>
    <property type="project" value="InterPro"/>
</dbReference>
<feature type="domain" description="Reverse transcriptase" evidence="5">
    <location>
        <begin position="276"/>
        <end position="460"/>
    </location>
</feature>
<dbReference type="Gene3D" id="2.30.30.850">
    <property type="match status" value="1"/>
</dbReference>
<dbReference type="Gene3D" id="3.30.420.10">
    <property type="entry name" value="Ribonuclease H-like superfamily/Ribonuclease H"/>
    <property type="match status" value="1"/>
</dbReference>
<dbReference type="Pfam" id="PF17919">
    <property type="entry name" value="RT_RNaseH_2"/>
    <property type="match status" value="1"/>
</dbReference>
<dbReference type="GO" id="GO:0003676">
    <property type="term" value="F:nucleic acid binding"/>
    <property type="evidence" value="ECO:0007669"/>
    <property type="project" value="InterPro"/>
</dbReference>
<evidence type="ECO:0000256" key="4">
    <source>
        <dbReference type="SAM" id="MobiDB-lite"/>
    </source>
</evidence>
<dbReference type="Gene3D" id="3.30.70.270">
    <property type="match status" value="2"/>
</dbReference>
<evidence type="ECO:0000259" key="5">
    <source>
        <dbReference type="PROSITE" id="PS50878"/>
    </source>
</evidence>
<dbReference type="InterPro" id="IPR000477">
    <property type="entry name" value="RT_dom"/>
</dbReference>
<dbReference type="RefSeq" id="XP_038865011.1">
    <property type="nucleotide sequence ID" value="XM_039009083.1"/>
</dbReference>
<dbReference type="PANTHER" id="PTHR37984">
    <property type="entry name" value="PROTEIN CBG26694"/>
    <property type="match status" value="1"/>
</dbReference>
<reference evidence="8" key="1">
    <citation type="submission" date="2025-08" db="UniProtKB">
        <authorList>
            <consortium name="RefSeq"/>
        </authorList>
    </citation>
    <scope>IDENTIFICATION</scope>
    <source>
        <tissue evidence="8">White muscle</tissue>
    </source>
</reference>
<dbReference type="EC" id="3.1.26.4" evidence="2"/>
<dbReference type="InterPro" id="IPR041577">
    <property type="entry name" value="RT_RNaseH_2"/>
</dbReference>